<dbReference type="PANTHER" id="PTHR23167">
    <property type="entry name" value="CALPONIN HOMOLOGY DOMAIN-CONTAINING PROTEIN DDB_G0272472-RELATED"/>
    <property type="match status" value="1"/>
</dbReference>
<dbReference type="Gene3D" id="2.10.110.10">
    <property type="entry name" value="Cysteine Rich Protein"/>
    <property type="match status" value="1"/>
</dbReference>
<feature type="domain" description="Calponin-homology (CH)" evidence="6">
    <location>
        <begin position="6"/>
        <end position="131"/>
    </location>
</feature>
<dbReference type="Proteomes" id="UP000324222">
    <property type="component" value="Unassembled WGS sequence"/>
</dbReference>
<feature type="compositionally biased region" description="Basic and acidic residues" evidence="5">
    <location>
        <begin position="249"/>
        <end position="258"/>
    </location>
</feature>
<feature type="compositionally biased region" description="Acidic residues" evidence="5">
    <location>
        <begin position="615"/>
        <end position="625"/>
    </location>
</feature>
<feature type="compositionally biased region" description="Pro residues" evidence="5">
    <location>
        <begin position="189"/>
        <end position="206"/>
    </location>
</feature>
<dbReference type="InterPro" id="IPR001781">
    <property type="entry name" value="Znf_LIM"/>
</dbReference>
<evidence type="ECO:0000256" key="1">
    <source>
        <dbReference type="ARBA" id="ARBA00022723"/>
    </source>
</evidence>
<dbReference type="InterPro" id="IPR001715">
    <property type="entry name" value="CH_dom"/>
</dbReference>
<dbReference type="SMART" id="SM00132">
    <property type="entry name" value="LIM"/>
    <property type="match status" value="1"/>
</dbReference>
<dbReference type="Gene3D" id="1.10.418.10">
    <property type="entry name" value="Calponin-like domain"/>
    <property type="match status" value="1"/>
</dbReference>
<feature type="compositionally biased region" description="Basic and acidic residues" evidence="5">
    <location>
        <begin position="703"/>
        <end position="712"/>
    </location>
</feature>
<evidence type="ECO:0000259" key="6">
    <source>
        <dbReference type="PROSITE" id="PS50021"/>
    </source>
</evidence>
<evidence type="ECO:0000256" key="5">
    <source>
        <dbReference type="SAM" id="MobiDB-lite"/>
    </source>
</evidence>
<feature type="compositionally biased region" description="Basic and acidic residues" evidence="5">
    <location>
        <begin position="469"/>
        <end position="522"/>
    </location>
</feature>
<dbReference type="PROSITE" id="PS50021">
    <property type="entry name" value="CH"/>
    <property type="match status" value="1"/>
</dbReference>
<dbReference type="SUPFAM" id="SSF47576">
    <property type="entry name" value="Calponin-homology domain, CH-domain"/>
    <property type="match status" value="1"/>
</dbReference>
<accession>A0A5B7E4Z5</accession>
<name>A0A5B7E4Z5_PORTR</name>
<evidence type="ECO:0000259" key="7">
    <source>
        <dbReference type="PROSITE" id="PS50023"/>
    </source>
</evidence>
<dbReference type="InterPro" id="IPR050540">
    <property type="entry name" value="F-actin_Monoox_Mical"/>
</dbReference>
<feature type="compositionally biased region" description="Acidic residues" evidence="5">
    <location>
        <begin position="172"/>
        <end position="186"/>
    </location>
</feature>
<dbReference type="PANTHER" id="PTHR23167:SF46">
    <property type="entry name" value="EPS15 HOMOLOGY DOMAIN CONTAINING PROTEIN-BINDING PROTEIN 1, ISOFORM F"/>
    <property type="match status" value="1"/>
</dbReference>
<dbReference type="Pfam" id="PF00307">
    <property type="entry name" value="CH"/>
    <property type="match status" value="1"/>
</dbReference>
<keyword evidence="3 4" id="KW-0440">LIM domain</keyword>
<dbReference type="AlphaFoldDB" id="A0A5B7E4Z5"/>
<dbReference type="CDD" id="cd09400">
    <property type="entry name" value="LIM_like_1"/>
    <property type="match status" value="1"/>
</dbReference>
<feature type="compositionally biased region" description="Basic and acidic residues" evidence="5">
    <location>
        <begin position="331"/>
        <end position="345"/>
    </location>
</feature>
<dbReference type="OrthoDB" id="10017054at2759"/>
<keyword evidence="2 4" id="KW-0862">Zinc</keyword>
<feature type="compositionally biased region" description="Basic and acidic residues" evidence="5">
    <location>
        <begin position="378"/>
        <end position="387"/>
    </location>
</feature>
<evidence type="ECO:0000313" key="8">
    <source>
        <dbReference type="EMBL" id="MPC28417.1"/>
    </source>
</evidence>
<evidence type="ECO:0000256" key="4">
    <source>
        <dbReference type="PROSITE-ProRule" id="PRU00125"/>
    </source>
</evidence>
<feature type="compositionally biased region" description="Acidic residues" evidence="5">
    <location>
        <begin position="431"/>
        <end position="440"/>
    </location>
</feature>
<feature type="compositionally biased region" description="Basic and acidic residues" evidence="5">
    <location>
        <begin position="441"/>
        <end position="462"/>
    </location>
</feature>
<reference evidence="8 9" key="1">
    <citation type="submission" date="2019-05" db="EMBL/GenBank/DDBJ databases">
        <title>Another draft genome of Portunus trituberculatus and its Hox gene families provides insights of decapod evolution.</title>
        <authorList>
            <person name="Jeong J.-H."/>
            <person name="Song I."/>
            <person name="Kim S."/>
            <person name="Choi T."/>
            <person name="Kim D."/>
            <person name="Ryu S."/>
            <person name="Kim W."/>
        </authorList>
    </citation>
    <scope>NUCLEOTIDE SEQUENCE [LARGE SCALE GENOMIC DNA]</scope>
    <source>
        <tissue evidence="8">Muscle</tissue>
    </source>
</reference>
<dbReference type="GO" id="GO:0046872">
    <property type="term" value="F:metal ion binding"/>
    <property type="evidence" value="ECO:0007669"/>
    <property type="project" value="UniProtKB-KW"/>
</dbReference>
<evidence type="ECO:0000313" key="9">
    <source>
        <dbReference type="Proteomes" id="UP000324222"/>
    </source>
</evidence>
<dbReference type="EMBL" id="VSRR010001909">
    <property type="protein sequence ID" value="MPC28417.1"/>
    <property type="molecule type" value="Genomic_DNA"/>
</dbReference>
<gene>
    <name evidence="8" type="primary">MICALL1</name>
    <name evidence="8" type="ORF">E2C01_021622</name>
</gene>
<evidence type="ECO:0000256" key="2">
    <source>
        <dbReference type="ARBA" id="ARBA00022833"/>
    </source>
</evidence>
<organism evidence="8 9">
    <name type="scientific">Portunus trituberculatus</name>
    <name type="common">Swimming crab</name>
    <name type="synonym">Neptunus trituberculatus</name>
    <dbReference type="NCBI Taxonomy" id="210409"/>
    <lineage>
        <taxon>Eukaryota</taxon>
        <taxon>Metazoa</taxon>
        <taxon>Ecdysozoa</taxon>
        <taxon>Arthropoda</taxon>
        <taxon>Crustacea</taxon>
        <taxon>Multicrustacea</taxon>
        <taxon>Malacostraca</taxon>
        <taxon>Eumalacostraca</taxon>
        <taxon>Eucarida</taxon>
        <taxon>Decapoda</taxon>
        <taxon>Pleocyemata</taxon>
        <taxon>Brachyura</taxon>
        <taxon>Eubrachyura</taxon>
        <taxon>Portunoidea</taxon>
        <taxon>Portunidae</taxon>
        <taxon>Portuninae</taxon>
        <taxon>Portunus</taxon>
    </lineage>
</organism>
<proteinExistence type="predicted"/>
<sequence>MSMPERRGTQALEAWARRATSGYEGVTITNMSTAWRDGLAFCALIHHFRPDLMYVALSNILAPELTPDLTKLSCRVAASPPSHWSVLGRGGRGRREVCVTCQNPVFLAERLMVGAPGQLMHRTCFRCARCSTQLTLAGYYQTERGQYCCETCPDEERLPQVGLLAAPTDSESSTEESESEEGEGESEPPRLPDTPAPTPSPTPPRPRTVFLSQTLVPAPEQPTDLPESTTNEQPSHFTKVSPALFGADKAGRVREHSPDPAPLPRTVKSLRTDPPEVLDTGQTKPHVPPDAHTPPPHPSTPSPDTRTHAQTTPTKTASSIVARRLQMFREMSNKDRQQQHQDRRQQSTSPETSQERRSFPGGGRQDTDHLQRGPLRGSKTEEREGKTIDIPSITVTRETPEGYGMESTASSITTTSLPSTQPTPAAAQNPFEDDDEDDESAGDHQKTQGKENSARDNDKDSDQVVSEVVSDRHESESEKSHKEESETEKSHREETETEKSHREESETEKSLREENETEKSQLDKVVGQTQGGEVVSSESHSEARDVVVTPVVAESGSLGGTEEHLVVMPREPQDPASTSQPHYPDDLNPFGKEEEEKDALVPKKEEKKSLNPFWSDDEEEEEEEEVRGRKDSTLKGAKFKPPRPPPPTLPRNSHHHITAPQWLPSPPSEKHIDGLENGNSHPEPVKKKKTLKLPKKKKKKEKKDKGATGDADKDVDETETPADPKKKKKKKKWLF</sequence>
<keyword evidence="9" id="KW-1185">Reference proteome</keyword>
<keyword evidence="1 4" id="KW-0479">Metal-binding</keyword>
<feature type="compositionally biased region" description="Polar residues" evidence="5">
    <location>
        <begin position="309"/>
        <end position="319"/>
    </location>
</feature>
<feature type="compositionally biased region" description="Basic and acidic residues" evidence="5">
    <location>
        <begin position="591"/>
        <end position="609"/>
    </location>
</feature>
<feature type="compositionally biased region" description="Basic residues" evidence="5">
    <location>
        <begin position="686"/>
        <end position="702"/>
    </location>
</feature>
<feature type="compositionally biased region" description="Basic residues" evidence="5">
    <location>
        <begin position="725"/>
        <end position="735"/>
    </location>
</feature>
<dbReference type="PROSITE" id="PS50023">
    <property type="entry name" value="LIM_DOMAIN_2"/>
    <property type="match status" value="1"/>
</dbReference>
<dbReference type="InterPro" id="IPR036872">
    <property type="entry name" value="CH_dom_sf"/>
</dbReference>
<feature type="compositionally biased region" description="Polar residues" evidence="5">
    <location>
        <begin position="226"/>
        <end position="238"/>
    </location>
</feature>
<comment type="caution">
    <text evidence="8">The sequence shown here is derived from an EMBL/GenBank/DDBJ whole genome shotgun (WGS) entry which is preliminary data.</text>
</comment>
<dbReference type="Pfam" id="PF00412">
    <property type="entry name" value="LIM"/>
    <property type="match status" value="1"/>
</dbReference>
<feature type="region of interest" description="Disordered" evidence="5">
    <location>
        <begin position="165"/>
        <end position="735"/>
    </location>
</feature>
<feature type="compositionally biased region" description="Pro residues" evidence="5">
    <location>
        <begin position="286"/>
        <end position="301"/>
    </location>
</feature>
<protein>
    <submittedName>
        <fullName evidence="8">MICAL-like protein 1</fullName>
    </submittedName>
</protein>
<feature type="compositionally biased region" description="Low complexity" evidence="5">
    <location>
        <begin position="407"/>
        <end position="427"/>
    </location>
</feature>
<evidence type="ECO:0000256" key="3">
    <source>
        <dbReference type="ARBA" id="ARBA00023038"/>
    </source>
</evidence>
<feature type="domain" description="LIM zinc-binding" evidence="7">
    <location>
        <begin position="96"/>
        <end position="159"/>
    </location>
</feature>